<proteinExistence type="predicted"/>
<accession>A0A371IQT4</accession>
<dbReference type="OrthoDB" id="2105065at2"/>
<gene>
    <name evidence="1" type="ORF">CHF27_011045</name>
</gene>
<dbReference type="AlphaFoldDB" id="A0A371IQT4"/>
<name>A0A371IQT4_9FIRM</name>
<protein>
    <recommendedName>
        <fullName evidence="3">Phage protein</fullName>
    </recommendedName>
</protein>
<evidence type="ECO:0000313" key="2">
    <source>
        <dbReference type="Proteomes" id="UP000243494"/>
    </source>
</evidence>
<dbReference type="RefSeq" id="WP_095405358.1">
    <property type="nucleotide sequence ID" value="NZ_NOJZ02000024.1"/>
</dbReference>
<evidence type="ECO:0008006" key="3">
    <source>
        <dbReference type="Google" id="ProtNLM"/>
    </source>
</evidence>
<sequence length="76" mass="9324">MSIQEKLSSIRKDAYLEYLKVSYKMHDDKTMFTDEKEAIVRQAYKKYKEIEERIDEVEFLTEMEELERDRPIEVQI</sequence>
<keyword evidence="2" id="KW-1185">Reference proteome</keyword>
<organism evidence="1 2">
    <name type="scientific">Romboutsia maritimum</name>
    <dbReference type="NCBI Taxonomy" id="2020948"/>
    <lineage>
        <taxon>Bacteria</taxon>
        <taxon>Bacillati</taxon>
        <taxon>Bacillota</taxon>
        <taxon>Clostridia</taxon>
        <taxon>Peptostreptococcales</taxon>
        <taxon>Peptostreptococcaceae</taxon>
        <taxon>Romboutsia</taxon>
    </lineage>
</organism>
<dbReference type="Proteomes" id="UP000243494">
    <property type="component" value="Unassembled WGS sequence"/>
</dbReference>
<reference evidence="1 2" key="1">
    <citation type="journal article" date="2017" name="Genome Announc.">
        <title>Draft Genome Sequence of Romboutsia maritimum sp. nov. Strain CCRI-22766(T), Isolated from Coastal Estuarine Mud.</title>
        <authorList>
            <person name="Maheux A.F."/>
            <person name="Boudreau D.K."/>
            <person name="Berube E."/>
            <person name="Boissinot M."/>
            <person name="Raymond F."/>
            <person name="Brodeur S."/>
            <person name="Corbeil J."/>
            <person name="Brightwell G."/>
            <person name="Broda D."/>
            <person name="Omar R.F."/>
            <person name="Bergeron M.G."/>
        </authorList>
    </citation>
    <scope>NUCLEOTIDE SEQUENCE [LARGE SCALE GENOMIC DNA]</scope>
    <source>
        <strain evidence="1 2">CCRI-22766</strain>
    </source>
</reference>
<evidence type="ECO:0000313" key="1">
    <source>
        <dbReference type="EMBL" id="RDY22849.1"/>
    </source>
</evidence>
<comment type="caution">
    <text evidence="1">The sequence shown here is derived from an EMBL/GenBank/DDBJ whole genome shotgun (WGS) entry which is preliminary data.</text>
</comment>
<dbReference type="EMBL" id="NOJZ02000024">
    <property type="protein sequence ID" value="RDY22849.1"/>
    <property type="molecule type" value="Genomic_DNA"/>
</dbReference>